<comment type="caution">
    <text evidence="3">The sequence shown here is derived from an EMBL/GenBank/DDBJ whole genome shotgun (WGS) entry which is preliminary data.</text>
</comment>
<dbReference type="Gene3D" id="1.10.530.10">
    <property type="match status" value="1"/>
</dbReference>
<evidence type="ECO:0000313" key="3">
    <source>
        <dbReference type="EMBL" id="MDX5930007.1"/>
    </source>
</evidence>
<evidence type="ECO:0000313" key="4">
    <source>
        <dbReference type="Proteomes" id="UP001279553"/>
    </source>
</evidence>
<dbReference type="EMBL" id="JAWXYB010000018">
    <property type="protein sequence ID" value="MDX5930007.1"/>
    <property type="molecule type" value="Genomic_DNA"/>
</dbReference>
<proteinExistence type="inferred from homology"/>
<organism evidence="3 4">
    <name type="scientific">Acidiphilium acidophilum</name>
    <name type="common">Thiobacillus acidophilus</name>
    <dbReference type="NCBI Taxonomy" id="76588"/>
    <lineage>
        <taxon>Bacteria</taxon>
        <taxon>Pseudomonadati</taxon>
        <taxon>Pseudomonadota</taxon>
        <taxon>Alphaproteobacteria</taxon>
        <taxon>Acetobacterales</taxon>
        <taxon>Acidocellaceae</taxon>
        <taxon>Acidiphilium</taxon>
    </lineage>
</organism>
<dbReference type="Pfam" id="PF01464">
    <property type="entry name" value="SLT"/>
    <property type="match status" value="1"/>
</dbReference>
<dbReference type="AlphaFoldDB" id="A0AAW9DNS2"/>
<dbReference type="InterPro" id="IPR023346">
    <property type="entry name" value="Lysozyme-like_dom_sf"/>
</dbReference>
<name>A0AAW9DNS2_ACIAO</name>
<comment type="similarity">
    <text evidence="1">Belongs to the virb1 family.</text>
</comment>
<reference evidence="3 4" key="1">
    <citation type="submission" date="2023-11" db="EMBL/GenBank/DDBJ databases">
        <title>MicrobeMod: A computational toolkit for identifying prokaryotic methylation and restriction-modification with nanopore sequencing.</title>
        <authorList>
            <person name="Crits-Christoph A."/>
            <person name="Kang S.C."/>
            <person name="Lee H."/>
            <person name="Ostrov N."/>
        </authorList>
    </citation>
    <scope>NUCLEOTIDE SEQUENCE [LARGE SCALE GENOMIC DNA]</scope>
    <source>
        <strain evidence="3 4">DSMZ 700</strain>
    </source>
</reference>
<dbReference type="InterPro" id="IPR008258">
    <property type="entry name" value="Transglycosylase_SLT_dom_1"/>
</dbReference>
<feature type="domain" description="Transglycosylase SLT" evidence="2">
    <location>
        <begin position="48"/>
        <end position="175"/>
    </location>
</feature>
<accession>A0AAW9DNS2</accession>
<gene>
    <name evidence="3" type="ORF">SIL87_04410</name>
</gene>
<evidence type="ECO:0000256" key="1">
    <source>
        <dbReference type="ARBA" id="ARBA00009387"/>
    </source>
</evidence>
<protein>
    <submittedName>
        <fullName evidence="3">Lytic transglycosylase domain-containing protein</fullName>
    </submittedName>
</protein>
<dbReference type="CDD" id="cd13400">
    <property type="entry name" value="LT_IagB-like"/>
    <property type="match status" value="1"/>
</dbReference>
<sequence>MNRYRIVVALMVAWVGMVWPRIAAALPEGAVPAFVPVADPSTLCAAAVNMAQAMVHTPPGLLNAIATVESGRQDAATGHRAAWPWTIDANGAGHMYATEAEAIAAAQSFESQGINSLDIGCMQINLAHHPDAFTSLAQAFDPVANAVYGAQFLRRLKTRTGGWTQAVAAYHSQTAALGTPYAREVFAVWHDQGGPAPGNLPQLTPISAMTPGAMTAIPTPDTKSVKPQAGAIPLRHFGVGGFAFTGLRGRAALIPIATAIPSGGGTAGAVGRGLAAYRRDPIPITGAK</sequence>
<dbReference type="SUPFAM" id="SSF53955">
    <property type="entry name" value="Lysozyme-like"/>
    <property type="match status" value="1"/>
</dbReference>
<dbReference type="Proteomes" id="UP001279553">
    <property type="component" value="Unassembled WGS sequence"/>
</dbReference>
<dbReference type="RefSeq" id="WP_319612980.1">
    <property type="nucleotide sequence ID" value="NZ_JAWXYB010000018.1"/>
</dbReference>
<keyword evidence="4" id="KW-1185">Reference proteome</keyword>
<evidence type="ECO:0000259" key="2">
    <source>
        <dbReference type="Pfam" id="PF01464"/>
    </source>
</evidence>